<keyword evidence="4" id="KW-0138">CF(0)</keyword>
<accession>A0A5J4L6Z5</accession>
<comment type="function">
    <text evidence="10">F(1)F(0) ATP synthase produces ATP from ADP in the presence of a proton or sodium gradient. F-type ATPases consist of two structural domains, F(1) containing the extramembraneous catalytic core and F(0) containing the membrane proton channel, linked together by a central stalk and a peripheral stalk. During catalysis, ATP synthesis in the catalytic domain of F(1) is coupled via a rotary mechanism of the central stalk subunits to proton translocation.</text>
</comment>
<comment type="similarity">
    <text evidence="2">Belongs to the ATPase B chain family.</text>
</comment>
<keyword evidence="5 12" id="KW-0812">Transmembrane</keyword>
<comment type="caution">
    <text evidence="13">The sequence shown here is derived from an EMBL/GenBank/DDBJ whole genome shotgun (WGS) entry which is preliminary data.</text>
</comment>
<evidence type="ECO:0000256" key="11">
    <source>
        <dbReference type="SAM" id="Coils"/>
    </source>
</evidence>
<sequence length="139" mass="15889">MLEFNQWFFVLLANFLILLFVLNAILFKPLAKIFKERETATAGALDEAKSLMLKKDEAVERMNAELMSAKNKAREIFDSLREAGIARQKEMLTKAEAEAVELIEKARKELQTEAEKARAALRADIEKFSDEIVSRLVRV</sequence>
<evidence type="ECO:0000313" key="13">
    <source>
        <dbReference type="EMBL" id="GER93919.1"/>
    </source>
</evidence>
<keyword evidence="6" id="KW-0375">Hydrogen ion transport</keyword>
<feature type="transmembrane region" description="Helical" evidence="12">
    <location>
        <begin position="6"/>
        <end position="27"/>
    </location>
</feature>
<keyword evidence="11" id="KW-0175">Coiled coil</keyword>
<dbReference type="GO" id="GO:0045259">
    <property type="term" value="C:proton-transporting ATP synthase complex"/>
    <property type="evidence" value="ECO:0007669"/>
    <property type="project" value="UniProtKB-KW"/>
</dbReference>
<evidence type="ECO:0000256" key="9">
    <source>
        <dbReference type="ARBA" id="ARBA00023136"/>
    </source>
</evidence>
<evidence type="ECO:0000256" key="12">
    <source>
        <dbReference type="SAM" id="Phobius"/>
    </source>
</evidence>
<organism evidence="13">
    <name type="scientific">hot springs metagenome</name>
    <dbReference type="NCBI Taxonomy" id="433727"/>
    <lineage>
        <taxon>unclassified sequences</taxon>
        <taxon>metagenomes</taxon>
        <taxon>ecological metagenomes</taxon>
    </lineage>
</organism>
<evidence type="ECO:0000256" key="8">
    <source>
        <dbReference type="ARBA" id="ARBA00023065"/>
    </source>
</evidence>
<evidence type="ECO:0000256" key="2">
    <source>
        <dbReference type="ARBA" id="ARBA00005513"/>
    </source>
</evidence>
<dbReference type="InterPro" id="IPR002146">
    <property type="entry name" value="ATP_synth_b/b'su_bac/chlpt"/>
</dbReference>
<dbReference type="GO" id="GO:0015986">
    <property type="term" value="P:proton motive force-driven ATP synthesis"/>
    <property type="evidence" value="ECO:0007669"/>
    <property type="project" value="InterPro"/>
</dbReference>
<dbReference type="PANTHER" id="PTHR33445:SF2">
    <property type="entry name" value="ATP SYNTHASE SUBUNIT B', CHLOROPLASTIC"/>
    <property type="match status" value="1"/>
</dbReference>
<dbReference type="GO" id="GO:0046961">
    <property type="term" value="F:proton-transporting ATPase activity, rotational mechanism"/>
    <property type="evidence" value="ECO:0007669"/>
    <property type="project" value="TreeGrafter"/>
</dbReference>
<evidence type="ECO:0000256" key="3">
    <source>
        <dbReference type="ARBA" id="ARBA00022448"/>
    </source>
</evidence>
<protein>
    <submittedName>
        <fullName evidence="13">ATP synthase F0 subunit B</fullName>
    </submittedName>
</protein>
<proteinExistence type="inferred from homology"/>
<evidence type="ECO:0000256" key="10">
    <source>
        <dbReference type="ARBA" id="ARBA00025198"/>
    </source>
</evidence>
<dbReference type="EMBL" id="BLAB01000001">
    <property type="protein sequence ID" value="GER93919.1"/>
    <property type="molecule type" value="Genomic_DNA"/>
</dbReference>
<evidence type="ECO:0000256" key="1">
    <source>
        <dbReference type="ARBA" id="ARBA00004167"/>
    </source>
</evidence>
<dbReference type="PANTHER" id="PTHR33445">
    <property type="entry name" value="ATP SYNTHASE SUBUNIT B', CHLOROPLASTIC"/>
    <property type="match status" value="1"/>
</dbReference>
<comment type="subcellular location">
    <subcellularLocation>
        <location evidence="1">Membrane</location>
        <topology evidence="1">Single-pass membrane protein</topology>
    </subcellularLocation>
</comment>
<keyword evidence="9 12" id="KW-0472">Membrane</keyword>
<evidence type="ECO:0000256" key="6">
    <source>
        <dbReference type="ARBA" id="ARBA00022781"/>
    </source>
</evidence>
<reference evidence="13" key="1">
    <citation type="submission" date="2019-10" db="EMBL/GenBank/DDBJ databases">
        <title>Metagenomic sequencing of thiosulfate-disproportionating enrichment culture.</title>
        <authorList>
            <person name="Umezawa K."/>
            <person name="Kojima H."/>
            <person name="Fukui M."/>
        </authorList>
    </citation>
    <scope>NUCLEOTIDE SEQUENCE</scope>
    <source>
        <strain evidence="13">45J</strain>
    </source>
</reference>
<name>A0A5J4L6Z5_9ZZZZ</name>
<dbReference type="Pfam" id="PF00430">
    <property type="entry name" value="ATP-synt_B"/>
    <property type="match status" value="1"/>
</dbReference>
<evidence type="ECO:0000256" key="5">
    <source>
        <dbReference type="ARBA" id="ARBA00022692"/>
    </source>
</evidence>
<dbReference type="CDD" id="cd06503">
    <property type="entry name" value="ATP-synt_Fo_b"/>
    <property type="match status" value="1"/>
</dbReference>
<keyword evidence="8" id="KW-0406">Ion transport</keyword>
<evidence type="ECO:0000256" key="4">
    <source>
        <dbReference type="ARBA" id="ARBA00022547"/>
    </source>
</evidence>
<dbReference type="AlphaFoldDB" id="A0A5J4L6Z5"/>
<gene>
    <name evidence="13" type="ORF">A45J_1677</name>
</gene>
<evidence type="ECO:0000256" key="7">
    <source>
        <dbReference type="ARBA" id="ARBA00022989"/>
    </source>
</evidence>
<dbReference type="InterPro" id="IPR050059">
    <property type="entry name" value="ATP_synthase_B_chain"/>
</dbReference>
<feature type="coiled-coil region" evidence="11">
    <location>
        <begin position="45"/>
        <end position="131"/>
    </location>
</feature>
<dbReference type="HAMAP" id="MF_01398">
    <property type="entry name" value="ATP_synth_b_bprime"/>
    <property type="match status" value="1"/>
</dbReference>
<keyword evidence="3" id="KW-0813">Transport</keyword>
<keyword evidence="7 12" id="KW-1133">Transmembrane helix</keyword>